<dbReference type="PROSITE" id="PS00624">
    <property type="entry name" value="GMC_OXRED_2"/>
    <property type="match status" value="1"/>
</dbReference>
<dbReference type="InterPro" id="IPR012132">
    <property type="entry name" value="GMC_OxRdtase"/>
</dbReference>
<gene>
    <name evidence="9" type="ORF">GCM10008179_26680</name>
</gene>
<dbReference type="PANTHER" id="PTHR11552">
    <property type="entry name" value="GLUCOSE-METHANOL-CHOLINE GMC OXIDOREDUCTASE"/>
    <property type="match status" value="1"/>
</dbReference>
<feature type="domain" description="Glucose-methanol-choline oxidoreductase N-terminal" evidence="8">
    <location>
        <begin position="254"/>
        <end position="268"/>
    </location>
</feature>
<dbReference type="SUPFAM" id="SSF54373">
    <property type="entry name" value="FAD-linked reductases, C-terminal domain"/>
    <property type="match status" value="1"/>
</dbReference>
<comment type="caution">
    <text evidence="9">The sequence shown here is derived from an EMBL/GenBank/DDBJ whole genome shotgun (WGS) entry which is preliminary data.</text>
</comment>
<reference evidence="9" key="2">
    <citation type="submission" date="2023-01" db="EMBL/GenBank/DDBJ databases">
        <authorList>
            <person name="Sun Q."/>
            <person name="Evtushenko L."/>
        </authorList>
    </citation>
    <scope>NUCLEOTIDE SEQUENCE</scope>
    <source>
        <strain evidence="9">VKM B-2347</strain>
    </source>
</reference>
<dbReference type="AlphaFoldDB" id="A0A9W6J1E3"/>
<evidence type="ECO:0000256" key="4">
    <source>
        <dbReference type="ARBA" id="ARBA00022827"/>
    </source>
</evidence>
<feature type="binding site" evidence="5">
    <location>
        <position position="84"/>
    </location>
    <ligand>
        <name>FAD</name>
        <dbReference type="ChEBI" id="CHEBI:57692"/>
    </ligand>
</feature>
<organism evidence="9 10">
    <name type="scientific">Hansschlegelia plantiphila</name>
    <dbReference type="NCBI Taxonomy" id="374655"/>
    <lineage>
        <taxon>Bacteria</taxon>
        <taxon>Pseudomonadati</taxon>
        <taxon>Pseudomonadota</taxon>
        <taxon>Alphaproteobacteria</taxon>
        <taxon>Hyphomicrobiales</taxon>
        <taxon>Methylopilaceae</taxon>
        <taxon>Hansschlegelia</taxon>
    </lineage>
</organism>
<dbReference type="InterPro" id="IPR007867">
    <property type="entry name" value="GMC_OxRtase_C"/>
</dbReference>
<dbReference type="SUPFAM" id="SSF51905">
    <property type="entry name" value="FAD/NAD(P)-binding domain"/>
    <property type="match status" value="1"/>
</dbReference>
<dbReference type="PROSITE" id="PS00623">
    <property type="entry name" value="GMC_OXRED_1"/>
    <property type="match status" value="1"/>
</dbReference>
<keyword evidence="4 5" id="KW-0274">FAD</keyword>
<keyword evidence="3 6" id="KW-0285">Flavoprotein</keyword>
<dbReference type="InterPro" id="IPR000172">
    <property type="entry name" value="GMC_OxRdtase_N"/>
</dbReference>
<sequence>MNEHDYIVIGAGSAGCAVAGRLSEDAASSVMVLEAGGSDRSINIQMPAASYLKAIGNPRFDWRYKAAPDPTRRGRMDYMPRGKVLGGSSSINGMLYVRGQPEDFDDWAELGCKGWDYASVLPYFKRSEDNENGEDDIHGDGGPLTVSNLRCSHEISQAFLDAAVAAGLPLKSDVNRPPQEGVGYTQATQRNGRRCSSARAYLWDAMKRSNVRVETEAHVRRILFEGGRAVGVEYQRGGEIRTVKARRAVVLSAGTLSSPQILQLSGVGPAGHLRQIGVPVVIDLPGVGENFHDHPGVNHTVWVDRPTYNVQHGLGHILTFGAQWLFFGTGPGSTPDTHVLGFTRSRRELNRCDLQYHFTPVGYDLAENGPILFDKPAATGLTNIHRPYSRGHIRLKSRDPLEQPEIQPNLFGDERDIETLVAGARFLRRIFETEPMKRHVVGELNPGRDVQTDDEWRSFVLQSATGIYHPAGTCKMGGGPEAVVDDRLRVRGVEGLYVADASIMPVIVSGNLNANCIMIGERCADFVKADARSAAQAA</sequence>
<reference evidence="9" key="1">
    <citation type="journal article" date="2014" name="Int. J. Syst. Evol. Microbiol.">
        <title>Complete genome sequence of Corynebacterium casei LMG S-19264T (=DSM 44701T), isolated from a smear-ripened cheese.</title>
        <authorList>
            <consortium name="US DOE Joint Genome Institute (JGI-PGF)"/>
            <person name="Walter F."/>
            <person name="Albersmeier A."/>
            <person name="Kalinowski J."/>
            <person name="Ruckert C."/>
        </authorList>
    </citation>
    <scope>NUCLEOTIDE SEQUENCE</scope>
    <source>
        <strain evidence="9">VKM B-2347</strain>
    </source>
</reference>
<evidence type="ECO:0000313" key="10">
    <source>
        <dbReference type="Proteomes" id="UP001143372"/>
    </source>
</evidence>
<dbReference type="GO" id="GO:0050660">
    <property type="term" value="F:flavin adenine dinucleotide binding"/>
    <property type="evidence" value="ECO:0007669"/>
    <property type="project" value="InterPro"/>
</dbReference>
<dbReference type="RefSeq" id="WP_271169268.1">
    <property type="nucleotide sequence ID" value="NZ_BSFI01000019.1"/>
</dbReference>
<keyword evidence="10" id="KW-1185">Reference proteome</keyword>
<comment type="similarity">
    <text evidence="2 6">Belongs to the GMC oxidoreductase family.</text>
</comment>
<name>A0A9W6J1E3_9HYPH</name>
<dbReference type="Gene3D" id="3.30.410.40">
    <property type="match status" value="1"/>
</dbReference>
<feature type="binding site" evidence="5">
    <location>
        <position position="219"/>
    </location>
    <ligand>
        <name>FAD</name>
        <dbReference type="ChEBI" id="CHEBI:57692"/>
    </ligand>
</feature>
<dbReference type="Proteomes" id="UP001143372">
    <property type="component" value="Unassembled WGS sequence"/>
</dbReference>
<evidence type="ECO:0000256" key="5">
    <source>
        <dbReference type="PIRSR" id="PIRSR000137-2"/>
    </source>
</evidence>
<evidence type="ECO:0000259" key="7">
    <source>
        <dbReference type="PROSITE" id="PS00623"/>
    </source>
</evidence>
<dbReference type="Pfam" id="PF05199">
    <property type="entry name" value="GMC_oxred_C"/>
    <property type="match status" value="1"/>
</dbReference>
<evidence type="ECO:0000313" key="9">
    <source>
        <dbReference type="EMBL" id="GLK69030.1"/>
    </source>
</evidence>
<evidence type="ECO:0000256" key="3">
    <source>
        <dbReference type="ARBA" id="ARBA00022630"/>
    </source>
</evidence>
<comment type="cofactor">
    <cofactor evidence="1 5">
        <name>FAD</name>
        <dbReference type="ChEBI" id="CHEBI:57692"/>
    </cofactor>
</comment>
<dbReference type="PANTHER" id="PTHR11552:SF147">
    <property type="entry name" value="CHOLINE DEHYDROGENASE, MITOCHONDRIAL"/>
    <property type="match status" value="1"/>
</dbReference>
<dbReference type="EMBL" id="BSFI01000019">
    <property type="protein sequence ID" value="GLK69030.1"/>
    <property type="molecule type" value="Genomic_DNA"/>
</dbReference>
<dbReference type="GO" id="GO:0016614">
    <property type="term" value="F:oxidoreductase activity, acting on CH-OH group of donors"/>
    <property type="evidence" value="ECO:0007669"/>
    <property type="project" value="InterPro"/>
</dbReference>
<evidence type="ECO:0000256" key="1">
    <source>
        <dbReference type="ARBA" id="ARBA00001974"/>
    </source>
</evidence>
<dbReference type="Gene3D" id="3.50.50.60">
    <property type="entry name" value="FAD/NAD(P)-binding domain"/>
    <property type="match status" value="1"/>
</dbReference>
<evidence type="ECO:0000256" key="6">
    <source>
        <dbReference type="RuleBase" id="RU003968"/>
    </source>
</evidence>
<dbReference type="Pfam" id="PF00732">
    <property type="entry name" value="GMC_oxred_N"/>
    <property type="match status" value="1"/>
</dbReference>
<evidence type="ECO:0000259" key="8">
    <source>
        <dbReference type="PROSITE" id="PS00624"/>
    </source>
</evidence>
<feature type="domain" description="Glucose-methanol-choline oxidoreductase N-terminal" evidence="7">
    <location>
        <begin position="82"/>
        <end position="105"/>
    </location>
</feature>
<proteinExistence type="inferred from homology"/>
<evidence type="ECO:0000256" key="2">
    <source>
        <dbReference type="ARBA" id="ARBA00010790"/>
    </source>
</evidence>
<accession>A0A9W6J1E3</accession>
<dbReference type="InterPro" id="IPR036188">
    <property type="entry name" value="FAD/NAD-bd_sf"/>
</dbReference>
<dbReference type="PIRSF" id="PIRSF000137">
    <property type="entry name" value="Alcohol_oxidase"/>
    <property type="match status" value="1"/>
</dbReference>
<protein>
    <submittedName>
        <fullName evidence="9">Choline dehydrogenase</fullName>
    </submittedName>
</protein>